<dbReference type="Proteomes" id="UP000295252">
    <property type="component" value="Unassembled WGS sequence"/>
</dbReference>
<keyword evidence="2" id="KW-1185">Reference proteome</keyword>
<evidence type="ECO:0000313" key="2">
    <source>
        <dbReference type="Proteomes" id="UP000295252"/>
    </source>
</evidence>
<dbReference type="Gramene" id="CDP20824">
    <property type="protein sequence ID" value="CDP20824"/>
    <property type="gene ID" value="GSCOC_T00009596001"/>
</dbReference>
<reference evidence="2" key="1">
    <citation type="journal article" date="2014" name="Science">
        <title>The coffee genome provides insight into the convergent evolution of caffeine biosynthesis.</title>
        <authorList>
            <person name="Denoeud F."/>
            <person name="Carretero-Paulet L."/>
            <person name="Dereeper A."/>
            <person name="Droc G."/>
            <person name="Guyot R."/>
            <person name="Pietrella M."/>
            <person name="Zheng C."/>
            <person name="Alberti A."/>
            <person name="Anthony F."/>
            <person name="Aprea G."/>
            <person name="Aury J.M."/>
            <person name="Bento P."/>
            <person name="Bernard M."/>
            <person name="Bocs S."/>
            <person name="Campa C."/>
            <person name="Cenci A."/>
            <person name="Combes M.C."/>
            <person name="Crouzillat D."/>
            <person name="Da Silva C."/>
            <person name="Daddiego L."/>
            <person name="De Bellis F."/>
            <person name="Dussert S."/>
            <person name="Garsmeur O."/>
            <person name="Gayraud T."/>
            <person name="Guignon V."/>
            <person name="Jahn K."/>
            <person name="Jamilloux V."/>
            <person name="Joet T."/>
            <person name="Labadie K."/>
            <person name="Lan T."/>
            <person name="Leclercq J."/>
            <person name="Lepelley M."/>
            <person name="Leroy T."/>
            <person name="Li L.T."/>
            <person name="Librado P."/>
            <person name="Lopez L."/>
            <person name="Munoz A."/>
            <person name="Noel B."/>
            <person name="Pallavicini A."/>
            <person name="Perrotta G."/>
            <person name="Poncet V."/>
            <person name="Pot D."/>
            <person name="Priyono X."/>
            <person name="Rigoreau M."/>
            <person name="Rouard M."/>
            <person name="Rozas J."/>
            <person name="Tranchant-Dubreuil C."/>
            <person name="VanBuren R."/>
            <person name="Zhang Q."/>
            <person name="Andrade A.C."/>
            <person name="Argout X."/>
            <person name="Bertrand B."/>
            <person name="de Kochko A."/>
            <person name="Graziosi G."/>
            <person name="Henry R.J."/>
            <person name="Jayarama X."/>
            <person name="Ming R."/>
            <person name="Nagai C."/>
            <person name="Rounsley S."/>
            <person name="Sankoff D."/>
            <person name="Giuliano G."/>
            <person name="Albert V.A."/>
            <person name="Wincker P."/>
            <person name="Lashermes P."/>
        </authorList>
    </citation>
    <scope>NUCLEOTIDE SEQUENCE [LARGE SCALE GENOMIC DNA]</scope>
    <source>
        <strain evidence="2">cv. DH200-94</strain>
    </source>
</reference>
<proteinExistence type="predicted"/>
<dbReference type="EMBL" id="HG740912">
    <property type="protein sequence ID" value="CDP20824.1"/>
    <property type="molecule type" value="Genomic_DNA"/>
</dbReference>
<name>A0A068VJS4_COFCA</name>
<protein>
    <submittedName>
        <fullName evidence="1">DH200=94 genomic scaffold, scaffold_1828</fullName>
    </submittedName>
</protein>
<accession>A0A068VJS4</accession>
<dbReference type="InParanoid" id="A0A068VJS4"/>
<evidence type="ECO:0000313" key="1">
    <source>
        <dbReference type="EMBL" id="CDP20824.1"/>
    </source>
</evidence>
<gene>
    <name evidence="1" type="ORF">GSCOC_T00009596001</name>
</gene>
<sequence>MDRLLQLSNWIEIDFKGPEATCLLVHALGIIGRSSSWYHFRHSCSLSCQLFAV</sequence>
<dbReference type="AlphaFoldDB" id="A0A068VJS4"/>
<organism evidence="1 2">
    <name type="scientific">Coffea canephora</name>
    <name type="common">Robusta coffee</name>
    <dbReference type="NCBI Taxonomy" id="49390"/>
    <lineage>
        <taxon>Eukaryota</taxon>
        <taxon>Viridiplantae</taxon>
        <taxon>Streptophyta</taxon>
        <taxon>Embryophyta</taxon>
        <taxon>Tracheophyta</taxon>
        <taxon>Spermatophyta</taxon>
        <taxon>Magnoliopsida</taxon>
        <taxon>eudicotyledons</taxon>
        <taxon>Gunneridae</taxon>
        <taxon>Pentapetalae</taxon>
        <taxon>asterids</taxon>
        <taxon>lamiids</taxon>
        <taxon>Gentianales</taxon>
        <taxon>Rubiaceae</taxon>
        <taxon>Ixoroideae</taxon>
        <taxon>Gardenieae complex</taxon>
        <taxon>Bertiereae - Coffeeae clade</taxon>
        <taxon>Coffeeae</taxon>
        <taxon>Coffea</taxon>
    </lineage>
</organism>
<dbReference type="PhylomeDB" id="A0A068VJS4"/>